<evidence type="ECO:0000313" key="15">
    <source>
        <dbReference type="Proteomes" id="UP000799441"/>
    </source>
</evidence>
<keyword evidence="5" id="KW-0811">Translocation</keyword>
<feature type="region of interest" description="Disordered" evidence="10">
    <location>
        <begin position="432"/>
        <end position="460"/>
    </location>
</feature>
<evidence type="ECO:0000259" key="13">
    <source>
        <dbReference type="Pfam" id="PF21093"/>
    </source>
</evidence>
<comment type="subcellular location">
    <subcellularLocation>
        <location evidence="1">Nucleus</location>
        <location evidence="1">Nuclear pore complex</location>
    </subcellularLocation>
</comment>
<dbReference type="Gene3D" id="1.25.10.70">
    <property type="match status" value="1"/>
</dbReference>
<dbReference type="InterPro" id="IPR044840">
    <property type="entry name" value="Nup188"/>
</dbReference>
<dbReference type="GO" id="GO:0006606">
    <property type="term" value="P:protein import into nucleus"/>
    <property type="evidence" value="ECO:0007669"/>
    <property type="project" value="TreeGrafter"/>
</dbReference>
<evidence type="ECO:0000259" key="11">
    <source>
        <dbReference type="Pfam" id="PF10487"/>
    </source>
</evidence>
<evidence type="ECO:0000256" key="2">
    <source>
        <dbReference type="ARBA" id="ARBA00022448"/>
    </source>
</evidence>
<feature type="compositionally biased region" description="Basic and acidic residues" evidence="10">
    <location>
        <begin position="432"/>
        <end position="449"/>
    </location>
</feature>
<keyword evidence="2" id="KW-0813">Transport</keyword>
<dbReference type="InterPro" id="IPR018864">
    <property type="entry name" value="Nucleoporin_Nup188_N"/>
</dbReference>
<proteinExistence type="inferred from homology"/>
<evidence type="ECO:0000256" key="5">
    <source>
        <dbReference type="ARBA" id="ARBA00023010"/>
    </source>
</evidence>
<dbReference type="Pfam" id="PF21093">
    <property type="entry name" value="Nup188_N-subdom_III"/>
    <property type="match status" value="1"/>
</dbReference>
<dbReference type="GO" id="GO:0051028">
    <property type="term" value="P:mRNA transport"/>
    <property type="evidence" value="ECO:0007669"/>
    <property type="project" value="UniProtKB-KW"/>
</dbReference>
<dbReference type="Proteomes" id="UP000799441">
    <property type="component" value="Unassembled WGS sequence"/>
</dbReference>
<evidence type="ECO:0000313" key="14">
    <source>
        <dbReference type="EMBL" id="KAF2725781.1"/>
    </source>
</evidence>
<name>A0A9P4QJ08_9PEZI</name>
<comment type="similarity">
    <text evidence="8">Belongs to the Nup188 family.</text>
</comment>
<dbReference type="GO" id="GO:0044611">
    <property type="term" value="C:nuclear pore inner ring"/>
    <property type="evidence" value="ECO:0007669"/>
    <property type="project" value="TreeGrafter"/>
</dbReference>
<evidence type="ECO:0000256" key="7">
    <source>
        <dbReference type="ARBA" id="ARBA00023242"/>
    </source>
</evidence>
<evidence type="ECO:0000256" key="1">
    <source>
        <dbReference type="ARBA" id="ARBA00004567"/>
    </source>
</evidence>
<keyword evidence="15" id="KW-1185">Reference proteome</keyword>
<dbReference type="InterPro" id="IPR048883">
    <property type="entry name" value="Nup188_N-subdom_III"/>
</dbReference>
<evidence type="ECO:0000256" key="3">
    <source>
        <dbReference type="ARBA" id="ARBA00022816"/>
    </source>
</evidence>
<keyword evidence="4" id="KW-0653">Protein transport</keyword>
<keyword evidence="7" id="KW-0539">Nucleus</keyword>
<evidence type="ECO:0000256" key="6">
    <source>
        <dbReference type="ARBA" id="ARBA00023132"/>
    </source>
</evidence>
<feature type="domain" description="Nucleoporin Nup188 N-terminal" evidence="11">
    <location>
        <begin position="284"/>
        <end position="418"/>
    </location>
</feature>
<evidence type="ECO:0000256" key="8">
    <source>
        <dbReference type="ARBA" id="ARBA00038387"/>
    </source>
</evidence>
<sequence>MPSPYFPPLDLCLSGESRLISWKTAYRALSNLDNALENASLEDFLTSEETLSILKHSLQPFGQPSEKSKNDFETKTAPIHVGQSQNGGYHLEQLKDDALWLSKELGVEELVGLRTALLEWQQRPADELLDSGLEPSQSGTLSIIRGSFGSSVLGQSLAPPQLPSQAYDSGDLRHSRQLEIFLQERTYIRKLGVALVERHVHSITFSSKAHESWLDSLSSKVAPAQEASSSQTREHLLLCISSIDDGVRSIDDFTQRPGQFRPIEGIPESIGRHTGYVDAATADMISQLRMLVAHVHMQKTMLSSSVILEWFRLVDRLSFSEEFAPLTAAQGAVIPLIQSLVATVSLAILALPQAIAHIQNAASPSHSNSVSYPRLPGGSEPYIEDTACVREITVVLYKAACSNFVTAAPAMYAWSLITGFVRDVAQIQHESKDRMLEDVGTSSDHDLLHGRRSSSLRGSSEPRSIFERLFESVQDYNIEKEHRDDPPTFLMQRSVDDLNVYRVVGEISTLTSNAYATELEAMTPFLCRLEMLSLVKEGMLSVTYGEEVLDAVLAILGPPALTTPQIHLNQSLAARFLQDEDLRSQLLDQALARFPFELSPALRLLTVLAESFQQDPNAFIHLMDTFENLTSMTLALEAGFKTYELSHEEEGLNEIRLTDDVLSFMTKAALRTSRLMNSNQLLLGQSNSSNHSKARLIPPGTLGVMMTEEPPWVVRFHHSYSGLHFLGLYLSTFAKTSELIVAPPGIPCDNVTATETLMLVTSFLQACKGTPELHAHLVTGLNSALPSETDFTALVAGILDGELLAHLDQSASQGSLELIVACLNYFNALLPVHPERVWSVLAQSSLVGLNSGSGALVAVVSGSEVPLGRFSFLHACTKLYGDLVDDAISGLVRRKAVEKQKANRFDSPVQSPDYTPERTISSVLAGYTKVLADALQNMSQWQFAISEEKVQVYVSIFVPFRKIIEAVYGLHGTFSGLGRPLVSAADLVLTCCAPNNGDFPLLPSLADLFRESLVCGDDMLPLHRVSLLADQVIQACGLLQDAIRHFYDGHHRVQLATHVLDLVPLLAPVMAAEPRNKLPVVDVLRQALSAFGDEVPDSASVIRRLTSSSAKSFLAVLVQLDAPLKDISLECATWALLSTIMDSRLPWLAIFVLTGSIPKDRLKQSDSNSPGKGRPLLAYALDQLSRLKDIAPDRAIAMMGFVAHAQKAWVWATSQLLTHPEFIKNALDWLEQIRPASASADPAQSMLSAREMRMAALLCDIFAINLHASLESGDTQLLKLLAPRLKFLSEHAASVNGYKYSLHKNLANNFKARFPGCQVDMFKRTQPEAKSYGRDFAYNVNLAEQVLGHDQSWYGSSKSKSSGFAEEFARSSTNLSLIDAQERLLSSWKTLAVTLSECLQQEAELQASLAKATERCLQANFRATVEDSVVAERQRIRLDLAFVLISKLVSSKATCFELKTLIAAAWDVIRSSPVTYDVAIALDDLAYLRTSLQILYMSIQPHIYLDVKSPGPKSDDGAAIVLVEPAITATIVEIVSKVVCPSFMALCSNLHDRIELAEPGDFALVSAILQASLSVRGVGFVYPQLTDAVAKSSIIYAATSLFSWSDQLAEVMHDDPIYGEIAIMFLVALSTVPAIATDMALAGVLSQLSAANLSNYFRKPGGRGPFDEPQRVFVIWYEGFLPLCLNLLAAVGPPISTEVATFLNSFPQQLERAGTALQNRAPTSREPNAGSVTLGLLSEAHNLAMLSRILASDVARAAAEGIDSADVPPLSWNMATVKEDINALTRNKRSLADRITAVGDREAAWKIKSASGTADNMLVAKLMKEVNEIKESGAFSD</sequence>
<gene>
    <name evidence="14" type="ORF">K431DRAFT_280497</name>
</gene>
<feature type="domain" description="Nuclear pore protein Nup188 C-terminal" evidence="12">
    <location>
        <begin position="1461"/>
        <end position="1830"/>
    </location>
</feature>
<dbReference type="Pfam" id="PF10487">
    <property type="entry name" value="Nup188_N"/>
    <property type="match status" value="1"/>
</dbReference>
<keyword evidence="6" id="KW-0906">Nuclear pore complex</keyword>
<protein>
    <recommendedName>
        <fullName evidence="9">Nucleoporin NUP188</fullName>
    </recommendedName>
</protein>
<dbReference type="Pfam" id="PF18378">
    <property type="entry name" value="Nup188_C"/>
    <property type="match status" value="1"/>
</dbReference>
<evidence type="ECO:0000256" key="4">
    <source>
        <dbReference type="ARBA" id="ARBA00022927"/>
    </source>
</evidence>
<feature type="domain" description="Nucleoporin Nup188 N-terminal subdomain III" evidence="13">
    <location>
        <begin position="713"/>
        <end position="1155"/>
    </location>
</feature>
<evidence type="ECO:0000259" key="12">
    <source>
        <dbReference type="Pfam" id="PF18378"/>
    </source>
</evidence>
<dbReference type="GO" id="GO:0017056">
    <property type="term" value="F:structural constituent of nuclear pore"/>
    <property type="evidence" value="ECO:0007669"/>
    <property type="project" value="InterPro"/>
</dbReference>
<dbReference type="OrthoDB" id="102511at2759"/>
<accession>A0A9P4QJ08</accession>
<comment type="caution">
    <text evidence="14">The sequence shown here is derived from an EMBL/GenBank/DDBJ whole genome shotgun (WGS) entry which is preliminary data.</text>
</comment>
<organism evidence="14 15">
    <name type="scientific">Polychaeton citri CBS 116435</name>
    <dbReference type="NCBI Taxonomy" id="1314669"/>
    <lineage>
        <taxon>Eukaryota</taxon>
        <taxon>Fungi</taxon>
        <taxon>Dikarya</taxon>
        <taxon>Ascomycota</taxon>
        <taxon>Pezizomycotina</taxon>
        <taxon>Dothideomycetes</taxon>
        <taxon>Dothideomycetidae</taxon>
        <taxon>Capnodiales</taxon>
        <taxon>Capnodiaceae</taxon>
        <taxon>Polychaeton</taxon>
    </lineage>
</organism>
<reference evidence="14" key="1">
    <citation type="journal article" date="2020" name="Stud. Mycol.">
        <title>101 Dothideomycetes genomes: a test case for predicting lifestyles and emergence of pathogens.</title>
        <authorList>
            <person name="Haridas S."/>
            <person name="Albert R."/>
            <person name="Binder M."/>
            <person name="Bloem J."/>
            <person name="Labutti K."/>
            <person name="Salamov A."/>
            <person name="Andreopoulos B."/>
            <person name="Baker S."/>
            <person name="Barry K."/>
            <person name="Bills G."/>
            <person name="Bluhm B."/>
            <person name="Cannon C."/>
            <person name="Castanera R."/>
            <person name="Culley D."/>
            <person name="Daum C."/>
            <person name="Ezra D."/>
            <person name="Gonzalez J."/>
            <person name="Henrissat B."/>
            <person name="Kuo A."/>
            <person name="Liang C."/>
            <person name="Lipzen A."/>
            <person name="Lutzoni F."/>
            <person name="Magnuson J."/>
            <person name="Mondo S."/>
            <person name="Nolan M."/>
            <person name="Ohm R."/>
            <person name="Pangilinan J."/>
            <person name="Park H.-J."/>
            <person name="Ramirez L."/>
            <person name="Alfaro M."/>
            <person name="Sun H."/>
            <person name="Tritt A."/>
            <person name="Yoshinaga Y."/>
            <person name="Zwiers L.-H."/>
            <person name="Turgeon B."/>
            <person name="Goodwin S."/>
            <person name="Spatafora J."/>
            <person name="Crous P."/>
            <person name="Grigoriev I."/>
        </authorList>
    </citation>
    <scope>NUCLEOTIDE SEQUENCE</scope>
    <source>
        <strain evidence="14">CBS 116435</strain>
    </source>
</reference>
<evidence type="ECO:0000256" key="9">
    <source>
        <dbReference type="ARBA" id="ARBA00040174"/>
    </source>
</evidence>
<dbReference type="EMBL" id="MU003766">
    <property type="protein sequence ID" value="KAF2725781.1"/>
    <property type="molecule type" value="Genomic_DNA"/>
</dbReference>
<keyword evidence="3" id="KW-0509">mRNA transport</keyword>
<evidence type="ECO:0000256" key="10">
    <source>
        <dbReference type="SAM" id="MobiDB-lite"/>
    </source>
</evidence>
<dbReference type="PANTHER" id="PTHR31431">
    <property type="entry name" value="NUCLEOPORIN NUP188 HOMOLOG"/>
    <property type="match status" value="1"/>
</dbReference>
<dbReference type="PANTHER" id="PTHR31431:SF1">
    <property type="entry name" value="NUCLEOPORIN NUP188"/>
    <property type="match status" value="1"/>
</dbReference>
<dbReference type="GO" id="GO:0006405">
    <property type="term" value="P:RNA export from nucleus"/>
    <property type="evidence" value="ECO:0007669"/>
    <property type="project" value="TreeGrafter"/>
</dbReference>
<dbReference type="InterPro" id="IPR041634">
    <property type="entry name" value="Nup188_C"/>
</dbReference>